<evidence type="ECO:0000313" key="2">
    <source>
        <dbReference type="Proteomes" id="UP000593567"/>
    </source>
</evidence>
<gene>
    <name evidence="1" type="ORF">EB796_010444</name>
</gene>
<accession>A0A7J7K0W2</accession>
<dbReference type="EMBL" id="VXIV02001632">
    <property type="protein sequence ID" value="KAF6031208.1"/>
    <property type="molecule type" value="Genomic_DNA"/>
</dbReference>
<proteinExistence type="predicted"/>
<reference evidence="1" key="1">
    <citation type="submission" date="2020-06" db="EMBL/GenBank/DDBJ databases">
        <title>Draft genome of Bugula neritina, a colonial animal packing powerful symbionts and potential medicines.</title>
        <authorList>
            <person name="Rayko M."/>
        </authorList>
    </citation>
    <scope>NUCLEOTIDE SEQUENCE [LARGE SCALE GENOMIC DNA]</scope>
    <source>
        <strain evidence="1">Kwan_BN1</strain>
    </source>
</reference>
<sequence length="147" mass="16744">MFLCKNNREGSPLCYFSFLKGHSYPVIPYTERQSMLLSAHSRVLPLLKHLQLEYLLVNESIIPLIPPHLTAEALYSSAEKLRTYEADGSMENYEQELTDKHFDESLLSKPVCSSESRRSDTAAAHMDSGSQGNLNVWLSYMQITSRK</sequence>
<protein>
    <submittedName>
        <fullName evidence="1">Uncharacterized protein</fullName>
    </submittedName>
</protein>
<organism evidence="1 2">
    <name type="scientific">Bugula neritina</name>
    <name type="common">Brown bryozoan</name>
    <name type="synonym">Sertularia neritina</name>
    <dbReference type="NCBI Taxonomy" id="10212"/>
    <lineage>
        <taxon>Eukaryota</taxon>
        <taxon>Metazoa</taxon>
        <taxon>Spiralia</taxon>
        <taxon>Lophotrochozoa</taxon>
        <taxon>Bryozoa</taxon>
        <taxon>Gymnolaemata</taxon>
        <taxon>Cheilostomatida</taxon>
        <taxon>Flustrina</taxon>
        <taxon>Buguloidea</taxon>
        <taxon>Bugulidae</taxon>
        <taxon>Bugula</taxon>
    </lineage>
</organism>
<evidence type="ECO:0000313" key="1">
    <source>
        <dbReference type="EMBL" id="KAF6031208.1"/>
    </source>
</evidence>
<comment type="caution">
    <text evidence="1">The sequence shown here is derived from an EMBL/GenBank/DDBJ whole genome shotgun (WGS) entry which is preliminary data.</text>
</comment>
<keyword evidence="2" id="KW-1185">Reference proteome</keyword>
<dbReference type="AlphaFoldDB" id="A0A7J7K0W2"/>
<dbReference type="Proteomes" id="UP000593567">
    <property type="component" value="Unassembled WGS sequence"/>
</dbReference>
<name>A0A7J7K0W2_BUGNE</name>